<evidence type="ECO:0000313" key="9">
    <source>
        <dbReference type="Proteomes" id="UP000013232"/>
    </source>
</evidence>
<dbReference type="eggNOG" id="COG4960">
    <property type="taxonomic scope" value="Bacteria"/>
</dbReference>
<comment type="caution">
    <text evidence="8">The sequence shown here is derived from an EMBL/GenBank/DDBJ whole genome shotgun (WGS) entry which is preliminary data.</text>
</comment>
<evidence type="ECO:0000259" key="7">
    <source>
        <dbReference type="Pfam" id="PF01478"/>
    </source>
</evidence>
<dbReference type="InterPro" id="IPR052218">
    <property type="entry name" value="Preflagellin_Peptidase"/>
</dbReference>
<dbReference type="RefSeq" id="WP_004338195.1">
    <property type="nucleotide sequence ID" value="NZ_AMXE01000035.1"/>
</dbReference>
<keyword evidence="5 6" id="KW-0472">Membrane</keyword>
<evidence type="ECO:0000256" key="3">
    <source>
        <dbReference type="ARBA" id="ARBA00022692"/>
    </source>
</evidence>
<dbReference type="OrthoDB" id="6103972at2"/>
<dbReference type="GO" id="GO:0004190">
    <property type="term" value="F:aspartic-type endopeptidase activity"/>
    <property type="evidence" value="ECO:0007669"/>
    <property type="project" value="InterPro"/>
</dbReference>
<dbReference type="PANTHER" id="PTHR36506:SF1">
    <property type="entry name" value="PREFLAGELLIN PEPTIDASE"/>
    <property type="match status" value="1"/>
</dbReference>
<keyword evidence="4 6" id="KW-1133">Transmembrane helix</keyword>
<feature type="transmembrane region" description="Helical" evidence="6">
    <location>
        <begin position="60"/>
        <end position="77"/>
    </location>
</feature>
<proteinExistence type="predicted"/>
<evidence type="ECO:0000256" key="5">
    <source>
        <dbReference type="ARBA" id="ARBA00023136"/>
    </source>
</evidence>
<dbReference type="InterPro" id="IPR000045">
    <property type="entry name" value="Prepilin_IV_endopep_pep"/>
</dbReference>
<evidence type="ECO:0000313" key="8">
    <source>
        <dbReference type="EMBL" id="ENO87640.1"/>
    </source>
</evidence>
<dbReference type="STRING" id="1123367.GCA_000621305_01503"/>
<reference evidence="8 9" key="1">
    <citation type="submission" date="2012-09" db="EMBL/GenBank/DDBJ databases">
        <title>Draft Genome Sequences of 6 Strains from Genus Thauera.</title>
        <authorList>
            <person name="Liu B."/>
            <person name="Shapleigh J.P."/>
            <person name="Frostegard A.H."/>
        </authorList>
    </citation>
    <scope>NUCLEOTIDE SEQUENCE [LARGE SCALE GENOMIC DNA]</scope>
    <source>
        <strain evidence="9">47Lol / DSM 12138</strain>
    </source>
</reference>
<evidence type="ECO:0000256" key="6">
    <source>
        <dbReference type="SAM" id="Phobius"/>
    </source>
</evidence>
<dbReference type="PANTHER" id="PTHR36506">
    <property type="entry name" value="PREFLAGELLIN PEPTIDASE"/>
    <property type="match status" value="1"/>
</dbReference>
<feature type="transmembrane region" description="Helical" evidence="6">
    <location>
        <begin position="31"/>
        <end position="48"/>
    </location>
</feature>
<organism evidence="8 9">
    <name type="scientific">Thauera linaloolentis (strain DSM 12138 / JCM 21573 / CCUG 41526 / CIP 105981 / IAM 15112 / NBRC 102519 / 47Lol)</name>
    <dbReference type="NCBI Taxonomy" id="1123367"/>
    <lineage>
        <taxon>Bacteria</taxon>
        <taxon>Pseudomonadati</taxon>
        <taxon>Pseudomonadota</taxon>
        <taxon>Betaproteobacteria</taxon>
        <taxon>Rhodocyclales</taxon>
        <taxon>Zoogloeaceae</taxon>
        <taxon>Thauera</taxon>
    </lineage>
</organism>
<keyword evidence="3 6" id="KW-0812">Transmembrane</keyword>
<dbReference type="Gene3D" id="1.20.120.1220">
    <property type="match status" value="1"/>
</dbReference>
<gene>
    <name evidence="8" type="ORF">C666_10460</name>
</gene>
<evidence type="ECO:0000256" key="1">
    <source>
        <dbReference type="ARBA" id="ARBA00004651"/>
    </source>
</evidence>
<evidence type="ECO:0000256" key="4">
    <source>
        <dbReference type="ARBA" id="ARBA00022989"/>
    </source>
</evidence>
<feature type="transmembrane region" description="Helical" evidence="6">
    <location>
        <begin position="89"/>
        <end position="117"/>
    </location>
</feature>
<dbReference type="AlphaFoldDB" id="N6Y7U1"/>
<dbReference type="EMBL" id="AMXE01000035">
    <property type="protein sequence ID" value="ENO87640.1"/>
    <property type="molecule type" value="Genomic_DNA"/>
</dbReference>
<comment type="subcellular location">
    <subcellularLocation>
        <location evidence="1">Cell membrane</location>
        <topology evidence="1">Multi-pass membrane protein</topology>
    </subcellularLocation>
</comment>
<feature type="domain" description="Prepilin type IV endopeptidase peptidase" evidence="7">
    <location>
        <begin position="9"/>
        <end position="116"/>
    </location>
</feature>
<accession>N6Y7U1</accession>
<dbReference type="GO" id="GO:0005886">
    <property type="term" value="C:plasma membrane"/>
    <property type="evidence" value="ECO:0007669"/>
    <property type="project" value="UniProtKB-SubCell"/>
</dbReference>
<evidence type="ECO:0000256" key="2">
    <source>
        <dbReference type="ARBA" id="ARBA00022475"/>
    </source>
</evidence>
<keyword evidence="9" id="KW-1185">Reference proteome</keyword>
<dbReference type="Proteomes" id="UP000013232">
    <property type="component" value="Unassembled WGS sequence"/>
</dbReference>
<protein>
    <recommendedName>
        <fullName evidence="7">Prepilin type IV endopeptidase peptidase domain-containing protein</fullName>
    </recommendedName>
</protein>
<feature type="transmembrane region" description="Helical" evidence="6">
    <location>
        <begin position="6"/>
        <end position="24"/>
    </location>
</feature>
<name>N6Y7U1_THAL4</name>
<keyword evidence="2" id="KW-1003">Cell membrane</keyword>
<feature type="transmembrane region" description="Helical" evidence="6">
    <location>
        <begin position="158"/>
        <end position="174"/>
    </location>
</feature>
<dbReference type="Pfam" id="PF01478">
    <property type="entry name" value="Peptidase_A24"/>
    <property type="match status" value="1"/>
</dbReference>
<sequence>MALSMPGLVIVPALLWIVVSDLLYRRIANRVVIALLLLWAGYTGWAFLSGATGARWEETAAALLTAAVVLILGYILFTMRWMGAGDAKLMATLCLWLGEDALTFLMVTALAGGALALGMPLLRQAERALALVLVRLGRWLPQGALPLPVALRDDAPTGIPYGVAIACGAAFVLWNG</sequence>